<keyword evidence="1" id="KW-0479">Metal-binding</keyword>
<dbReference type="Proteomes" id="UP000834106">
    <property type="component" value="Chromosome 3"/>
</dbReference>
<gene>
    <name evidence="4" type="ORF">FPE_LOCUS5683</name>
</gene>
<dbReference type="SUPFAM" id="SSF57850">
    <property type="entry name" value="RING/U-box"/>
    <property type="match status" value="1"/>
</dbReference>
<dbReference type="EMBL" id="OU503038">
    <property type="protein sequence ID" value="CAI9758253.1"/>
    <property type="molecule type" value="Genomic_DNA"/>
</dbReference>
<dbReference type="InterPro" id="IPR013083">
    <property type="entry name" value="Znf_RING/FYVE/PHD"/>
</dbReference>
<feature type="domain" description="RING-type" evidence="3">
    <location>
        <begin position="74"/>
        <end position="117"/>
    </location>
</feature>
<evidence type="ECO:0000259" key="3">
    <source>
        <dbReference type="PROSITE" id="PS50089"/>
    </source>
</evidence>
<keyword evidence="1" id="KW-0863">Zinc-finger</keyword>
<dbReference type="PANTHER" id="PTHR47662:SF1">
    <property type="entry name" value="RING-TYPE DOMAIN-CONTAINING PROTEIN"/>
    <property type="match status" value="1"/>
</dbReference>
<dbReference type="PANTHER" id="PTHR47662">
    <property type="entry name" value="RING-TYPE DOMAIN-CONTAINING PROTEIN"/>
    <property type="match status" value="1"/>
</dbReference>
<dbReference type="InterPro" id="IPR001841">
    <property type="entry name" value="Znf_RING"/>
</dbReference>
<evidence type="ECO:0000313" key="4">
    <source>
        <dbReference type="EMBL" id="CAI9758253.1"/>
    </source>
</evidence>
<keyword evidence="2" id="KW-1133">Transmembrane helix</keyword>
<evidence type="ECO:0000313" key="5">
    <source>
        <dbReference type="Proteomes" id="UP000834106"/>
    </source>
</evidence>
<evidence type="ECO:0000256" key="2">
    <source>
        <dbReference type="SAM" id="Phobius"/>
    </source>
</evidence>
<keyword evidence="2" id="KW-0812">Transmembrane</keyword>
<name>A0AAD1YXA6_9LAMI</name>
<dbReference type="GO" id="GO:0008270">
    <property type="term" value="F:zinc ion binding"/>
    <property type="evidence" value="ECO:0007669"/>
    <property type="project" value="UniProtKB-KW"/>
</dbReference>
<organism evidence="4 5">
    <name type="scientific">Fraxinus pennsylvanica</name>
    <dbReference type="NCBI Taxonomy" id="56036"/>
    <lineage>
        <taxon>Eukaryota</taxon>
        <taxon>Viridiplantae</taxon>
        <taxon>Streptophyta</taxon>
        <taxon>Embryophyta</taxon>
        <taxon>Tracheophyta</taxon>
        <taxon>Spermatophyta</taxon>
        <taxon>Magnoliopsida</taxon>
        <taxon>eudicotyledons</taxon>
        <taxon>Gunneridae</taxon>
        <taxon>Pentapetalae</taxon>
        <taxon>asterids</taxon>
        <taxon>lamiids</taxon>
        <taxon>Lamiales</taxon>
        <taxon>Oleaceae</taxon>
        <taxon>Oleeae</taxon>
        <taxon>Fraxinus</taxon>
    </lineage>
</organism>
<dbReference type="SMART" id="SM00184">
    <property type="entry name" value="RING"/>
    <property type="match status" value="1"/>
</dbReference>
<dbReference type="Gene3D" id="3.30.40.10">
    <property type="entry name" value="Zinc/RING finger domain, C3HC4 (zinc finger)"/>
    <property type="match status" value="1"/>
</dbReference>
<keyword evidence="2" id="KW-0472">Membrane</keyword>
<dbReference type="PROSITE" id="PS50089">
    <property type="entry name" value="ZF_RING_2"/>
    <property type="match status" value="1"/>
</dbReference>
<evidence type="ECO:0000256" key="1">
    <source>
        <dbReference type="PROSITE-ProRule" id="PRU00175"/>
    </source>
</evidence>
<protein>
    <recommendedName>
        <fullName evidence="3">RING-type domain-containing protein</fullName>
    </recommendedName>
</protein>
<accession>A0AAD1YXA6</accession>
<proteinExistence type="predicted"/>
<reference evidence="4" key="1">
    <citation type="submission" date="2023-05" db="EMBL/GenBank/DDBJ databases">
        <authorList>
            <person name="Huff M."/>
        </authorList>
    </citation>
    <scope>NUCLEOTIDE SEQUENCE</scope>
</reference>
<dbReference type="CDD" id="cd16461">
    <property type="entry name" value="RING-H2_EL5-like"/>
    <property type="match status" value="1"/>
</dbReference>
<dbReference type="Pfam" id="PF13639">
    <property type="entry name" value="zf-RING_2"/>
    <property type="match status" value="1"/>
</dbReference>
<sequence length="342" mass="38716">MATLSQILAHLYTATIVFISLLFLELVILVRAAVGTIPGSKNSPITTAQYLKLVEEKNPACRYKTGLRMESLECAVCLSVYEEGDEIRKLRKCKHTFHKGCLDTWLQQDWATCPLCRSMVLPEEVVVKYRRHRNHQEFDGSDEELIFLLSALHETNVDIGKERSVFSGIHLYRDYMVMVKGHKEEGRRDLMISLQSKDELVSELFKGLEILKLSNHENSLASPNPSPPGRSSKSTTVLNLLSFFGVGNAIATGAVSLDSKGSNYNSTLGFLGKLSPKRRSFEILNGRGKEWIIPIPWIRILMKCLRSSMHIEESMKFDVVKIHDFWIRPFAASAGRADEHYL</sequence>
<keyword evidence="5" id="KW-1185">Reference proteome</keyword>
<keyword evidence="1" id="KW-0862">Zinc</keyword>
<feature type="transmembrane region" description="Helical" evidence="2">
    <location>
        <begin position="12"/>
        <end position="34"/>
    </location>
</feature>
<dbReference type="AlphaFoldDB" id="A0AAD1YXA6"/>